<feature type="region of interest" description="Disordered" evidence="1">
    <location>
        <begin position="1"/>
        <end position="23"/>
    </location>
</feature>
<reference evidence="2" key="1">
    <citation type="submission" date="2020-02" db="EMBL/GenBank/DDBJ databases">
        <authorList>
            <person name="Meier V. D."/>
        </authorList>
    </citation>
    <scope>NUCLEOTIDE SEQUENCE</scope>
    <source>
        <strain evidence="2">AVDCRST_MAG13</strain>
    </source>
</reference>
<protein>
    <submittedName>
        <fullName evidence="2">Uncharacterized protein</fullName>
    </submittedName>
</protein>
<evidence type="ECO:0000313" key="2">
    <source>
        <dbReference type="EMBL" id="CAA9527639.1"/>
    </source>
</evidence>
<name>A0A6J4TPN0_9ACTN</name>
<proteinExistence type="predicted"/>
<gene>
    <name evidence="2" type="ORF">AVDCRST_MAG13-3880</name>
</gene>
<feature type="non-terminal residue" evidence="2">
    <location>
        <position position="1"/>
    </location>
</feature>
<dbReference type="EMBL" id="CADCVO010000597">
    <property type="protein sequence ID" value="CAA9527639.1"/>
    <property type="molecule type" value="Genomic_DNA"/>
</dbReference>
<dbReference type="AlphaFoldDB" id="A0A6J4TPN0"/>
<evidence type="ECO:0000256" key="1">
    <source>
        <dbReference type="SAM" id="MobiDB-lite"/>
    </source>
</evidence>
<sequence length="161" mass="15929">GTATRAGSSAATRTATAAGGAGGAYTDPTGACRATVPAGFTPLAGAAGVFSDQGALLTLSAQDTGGQPFGAWARTIPEQIAATPQVQGFAPGRTEQTADSYRLDYTLASSSLFPGAASATIAARPGPGLTACVLQVFWPQGQEARYGPIAEAAIASLGPQR</sequence>
<accession>A0A6J4TPN0</accession>
<organism evidence="2">
    <name type="scientific">uncultured Solirubrobacteraceae bacterium</name>
    <dbReference type="NCBI Taxonomy" id="1162706"/>
    <lineage>
        <taxon>Bacteria</taxon>
        <taxon>Bacillati</taxon>
        <taxon>Actinomycetota</taxon>
        <taxon>Thermoleophilia</taxon>
        <taxon>Solirubrobacterales</taxon>
        <taxon>Solirubrobacteraceae</taxon>
        <taxon>environmental samples</taxon>
    </lineage>
</organism>